<keyword evidence="2" id="KW-1185">Reference proteome</keyword>
<proteinExistence type="predicted"/>
<protein>
    <submittedName>
        <fullName evidence="1">Uncharacterized protein</fullName>
    </submittedName>
</protein>
<accession>A0ACB6YZZ7</accession>
<dbReference type="EMBL" id="MU118376">
    <property type="protein sequence ID" value="KAF9642720.1"/>
    <property type="molecule type" value="Genomic_DNA"/>
</dbReference>
<reference evidence="1" key="2">
    <citation type="journal article" date="2020" name="Nat. Commun.">
        <title>Large-scale genome sequencing of mycorrhizal fungi provides insights into the early evolution of symbiotic traits.</title>
        <authorList>
            <person name="Miyauchi S."/>
            <person name="Kiss E."/>
            <person name="Kuo A."/>
            <person name="Drula E."/>
            <person name="Kohler A."/>
            <person name="Sanchez-Garcia M."/>
            <person name="Morin E."/>
            <person name="Andreopoulos B."/>
            <person name="Barry K.W."/>
            <person name="Bonito G."/>
            <person name="Buee M."/>
            <person name="Carver A."/>
            <person name="Chen C."/>
            <person name="Cichocki N."/>
            <person name="Clum A."/>
            <person name="Culley D."/>
            <person name="Crous P.W."/>
            <person name="Fauchery L."/>
            <person name="Girlanda M."/>
            <person name="Hayes R.D."/>
            <person name="Keri Z."/>
            <person name="LaButti K."/>
            <person name="Lipzen A."/>
            <person name="Lombard V."/>
            <person name="Magnuson J."/>
            <person name="Maillard F."/>
            <person name="Murat C."/>
            <person name="Nolan M."/>
            <person name="Ohm R.A."/>
            <person name="Pangilinan J."/>
            <person name="Pereira M.F."/>
            <person name="Perotto S."/>
            <person name="Peter M."/>
            <person name="Pfister S."/>
            <person name="Riley R."/>
            <person name="Sitrit Y."/>
            <person name="Stielow J.B."/>
            <person name="Szollosi G."/>
            <person name="Zifcakova L."/>
            <person name="Stursova M."/>
            <person name="Spatafora J.W."/>
            <person name="Tedersoo L."/>
            <person name="Vaario L.M."/>
            <person name="Yamada A."/>
            <person name="Yan M."/>
            <person name="Wang P."/>
            <person name="Xu J."/>
            <person name="Bruns T."/>
            <person name="Baldrian P."/>
            <person name="Vilgalys R."/>
            <person name="Dunand C."/>
            <person name="Henrissat B."/>
            <person name="Grigoriev I.V."/>
            <person name="Hibbett D."/>
            <person name="Nagy L.G."/>
            <person name="Martin F.M."/>
        </authorList>
    </citation>
    <scope>NUCLEOTIDE SEQUENCE</scope>
    <source>
        <strain evidence="1">P2</strain>
    </source>
</reference>
<evidence type="ECO:0000313" key="1">
    <source>
        <dbReference type="EMBL" id="KAF9642720.1"/>
    </source>
</evidence>
<evidence type="ECO:0000313" key="2">
    <source>
        <dbReference type="Proteomes" id="UP000886501"/>
    </source>
</evidence>
<dbReference type="Proteomes" id="UP000886501">
    <property type="component" value="Unassembled WGS sequence"/>
</dbReference>
<organism evidence="1 2">
    <name type="scientific">Thelephora ganbajun</name>
    <name type="common">Ganba fungus</name>
    <dbReference type="NCBI Taxonomy" id="370292"/>
    <lineage>
        <taxon>Eukaryota</taxon>
        <taxon>Fungi</taxon>
        <taxon>Dikarya</taxon>
        <taxon>Basidiomycota</taxon>
        <taxon>Agaricomycotina</taxon>
        <taxon>Agaricomycetes</taxon>
        <taxon>Thelephorales</taxon>
        <taxon>Thelephoraceae</taxon>
        <taxon>Thelephora</taxon>
    </lineage>
</organism>
<sequence length="653" mass="75897">MVAAPKRPARRKPNVQYNEQESSEPSDDGLDSNSSPPPRKRARGRAVASVSKAKKGKEKQASKLLEMPLDVMFEILSCVEPRDLLQLSRTSKALRGVIMSKSNKFIWFNSFAANEEAPECPEDISEPAWAQLLYSPFCQHCYSSRATDVYWVSYRRLCKKCIPEVVTSHVKAMEDAVEIGLRSAFNEVGFTSFSKVLPGLKLRAGKQALPYYFTGDLHEFLEAALEWYNSHNRADITPFLKKYGERLKARVQHADRCLSWERKQRNHRQEEKEEERTKRYDEVVARLGALGWEDELKKHKDWYEGMQSLPPMNSSKPVTDKVWNICKERILQFMRAQRDKRLHTEHAKTIKSRYREIEKIVSTYQRTHHPHDFFISTLDICESPGVSQSIVDPSDEVFQERLATVSDLIPITHALALEKRRREILKLLPEGLTADALALAVSWFRCRYCSRSFHYAGAIKHSCYMLRMWSYRTYEEIKAIEPLEQVYHLCGQRMWNTERLAYWKDAAELTKQVIESAGMDPNKVTPDELDDAKHRFAIFTGTGSSAMTIVGWRCLVTGRYDKYPSTKRAPEWRIMKPGEMPEFKHPSVRLEKEDWACLHCWTNNAEPYDDMPWASVKLHIKEKHSVDKPTEDDYYCVRPTLQSDYFLREIALM</sequence>
<comment type="caution">
    <text evidence="1">The sequence shown here is derived from an EMBL/GenBank/DDBJ whole genome shotgun (WGS) entry which is preliminary data.</text>
</comment>
<reference evidence="1" key="1">
    <citation type="submission" date="2019-10" db="EMBL/GenBank/DDBJ databases">
        <authorList>
            <consortium name="DOE Joint Genome Institute"/>
            <person name="Kuo A."/>
            <person name="Miyauchi S."/>
            <person name="Kiss E."/>
            <person name="Drula E."/>
            <person name="Kohler A."/>
            <person name="Sanchez-Garcia M."/>
            <person name="Andreopoulos B."/>
            <person name="Barry K.W."/>
            <person name="Bonito G."/>
            <person name="Buee M."/>
            <person name="Carver A."/>
            <person name="Chen C."/>
            <person name="Cichocki N."/>
            <person name="Clum A."/>
            <person name="Culley D."/>
            <person name="Crous P.W."/>
            <person name="Fauchery L."/>
            <person name="Girlanda M."/>
            <person name="Hayes R."/>
            <person name="Keri Z."/>
            <person name="Labutti K."/>
            <person name="Lipzen A."/>
            <person name="Lombard V."/>
            <person name="Magnuson J."/>
            <person name="Maillard F."/>
            <person name="Morin E."/>
            <person name="Murat C."/>
            <person name="Nolan M."/>
            <person name="Ohm R."/>
            <person name="Pangilinan J."/>
            <person name="Pereira M."/>
            <person name="Perotto S."/>
            <person name="Peter M."/>
            <person name="Riley R."/>
            <person name="Sitrit Y."/>
            <person name="Stielow B."/>
            <person name="Szollosi G."/>
            <person name="Zifcakova L."/>
            <person name="Stursova M."/>
            <person name="Spatafora J.W."/>
            <person name="Tedersoo L."/>
            <person name="Vaario L.-M."/>
            <person name="Yamada A."/>
            <person name="Yan M."/>
            <person name="Wang P."/>
            <person name="Xu J."/>
            <person name="Bruns T."/>
            <person name="Baldrian P."/>
            <person name="Vilgalys R."/>
            <person name="Henrissat B."/>
            <person name="Grigoriev I.V."/>
            <person name="Hibbett D."/>
            <person name="Nagy L.G."/>
            <person name="Martin F.M."/>
        </authorList>
    </citation>
    <scope>NUCLEOTIDE SEQUENCE</scope>
    <source>
        <strain evidence="1">P2</strain>
    </source>
</reference>
<name>A0ACB6YZZ7_THEGA</name>
<gene>
    <name evidence="1" type="ORF">BDM02DRAFT_3152142</name>
</gene>